<dbReference type="InterPro" id="IPR036600">
    <property type="entry name" value="PAH_sf"/>
</dbReference>
<dbReference type="PROSITE" id="PS51477">
    <property type="entry name" value="PAH"/>
    <property type="match status" value="1"/>
</dbReference>
<evidence type="ECO:0000313" key="6">
    <source>
        <dbReference type="Proteomes" id="UP001497457"/>
    </source>
</evidence>
<protein>
    <submittedName>
        <fullName evidence="5">Uncharacterized protein</fullName>
    </submittedName>
</protein>
<gene>
    <name evidence="5" type="ORF">URODEC1_LOCUS66298</name>
</gene>
<dbReference type="InterPro" id="IPR039774">
    <property type="entry name" value="Sin3-like"/>
</dbReference>
<dbReference type="AlphaFoldDB" id="A0ABC9BML1"/>
<evidence type="ECO:0000256" key="3">
    <source>
        <dbReference type="PROSITE-ProRule" id="PRU00810"/>
    </source>
</evidence>
<dbReference type="PANTHER" id="PTHR12346">
    <property type="entry name" value="SIN3B-RELATED"/>
    <property type="match status" value="1"/>
</dbReference>
<accession>A0ABC9BML1</accession>
<dbReference type="Gene3D" id="1.20.1160.11">
    <property type="entry name" value="Paired amphipathic helix"/>
    <property type="match status" value="1"/>
</dbReference>
<reference evidence="6" key="1">
    <citation type="submission" date="2024-06" db="EMBL/GenBank/DDBJ databases">
        <authorList>
            <person name="Ryan C."/>
        </authorList>
    </citation>
    <scope>NUCLEOTIDE SEQUENCE [LARGE SCALE GENOMIC DNA]</scope>
</reference>
<sequence>MVFSRRLTRAREDDDGGAPRATSRRRRIQPEPPREFVPATEEAIRFIAAVQREFVKFAGEPDKYEEFLVVLTQFKRGSVRVPEVVERMEVILQGHPYVIRGFNNFLPGGFVLRDLQRTF</sequence>
<organism evidence="5 6">
    <name type="scientific">Urochloa decumbens</name>
    <dbReference type="NCBI Taxonomy" id="240449"/>
    <lineage>
        <taxon>Eukaryota</taxon>
        <taxon>Viridiplantae</taxon>
        <taxon>Streptophyta</taxon>
        <taxon>Embryophyta</taxon>
        <taxon>Tracheophyta</taxon>
        <taxon>Spermatophyta</taxon>
        <taxon>Magnoliopsida</taxon>
        <taxon>Liliopsida</taxon>
        <taxon>Poales</taxon>
        <taxon>Poaceae</taxon>
        <taxon>PACMAD clade</taxon>
        <taxon>Panicoideae</taxon>
        <taxon>Panicodae</taxon>
        <taxon>Paniceae</taxon>
        <taxon>Melinidinae</taxon>
        <taxon>Urochloa</taxon>
    </lineage>
</organism>
<dbReference type="InterPro" id="IPR003822">
    <property type="entry name" value="PAH"/>
</dbReference>
<keyword evidence="6" id="KW-1185">Reference proteome</keyword>
<dbReference type="Pfam" id="PF02671">
    <property type="entry name" value="PAH"/>
    <property type="match status" value="1"/>
</dbReference>
<comment type="subcellular location">
    <subcellularLocation>
        <location evidence="1 3">Nucleus</location>
    </subcellularLocation>
</comment>
<evidence type="ECO:0000256" key="2">
    <source>
        <dbReference type="ARBA" id="ARBA00023242"/>
    </source>
</evidence>
<evidence type="ECO:0000256" key="4">
    <source>
        <dbReference type="SAM" id="MobiDB-lite"/>
    </source>
</evidence>
<dbReference type="SUPFAM" id="SSF47762">
    <property type="entry name" value="PAH2 domain"/>
    <property type="match status" value="1"/>
</dbReference>
<reference evidence="5 6" key="2">
    <citation type="submission" date="2024-10" db="EMBL/GenBank/DDBJ databases">
        <authorList>
            <person name="Ryan C."/>
        </authorList>
    </citation>
    <scope>NUCLEOTIDE SEQUENCE [LARGE SCALE GENOMIC DNA]</scope>
</reference>
<name>A0ABC9BML1_9POAL</name>
<dbReference type="Proteomes" id="UP001497457">
    <property type="component" value="Chromosome 26rd"/>
</dbReference>
<keyword evidence="2 3" id="KW-0539">Nucleus</keyword>
<evidence type="ECO:0000256" key="1">
    <source>
        <dbReference type="ARBA" id="ARBA00004123"/>
    </source>
</evidence>
<proteinExistence type="predicted"/>
<evidence type="ECO:0000313" key="5">
    <source>
        <dbReference type="EMBL" id="CAL5003194.1"/>
    </source>
</evidence>
<feature type="region of interest" description="Disordered" evidence="4">
    <location>
        <begin position="1"/>
        <end position="35"/>
    </location>
</feature>
<dbReference type="GO" id="GO:0005634">
    <property type="term" value="C:nucleus"/>
    <property type="evidence" value="ECO:0007669"/>
    <property type="project" value="UniProtKB-SubCell"/>
</dbReference>
<dbReference type="EMBL" id="OZ075136">
    <property type="protein sequence ID" value="CAL5003194.1"/>
    <property type="molecule type" value="Genomic_DNA"/>
</dbReference>